<dbReference type="AlphaFoldDB" id="A0A6L8LIR1"/>
<proteinExistence type="predicted"/>
<keyword evidence="2" id="KW-1185">Reference proteome</keyword>
<name>A0A6L8LIR1_9RHOB</name>
<evidence type="ECO:0000313" key="2">
    <source>
        <dbReference type="Proteomes" id="UP000479043"/>
    </source>
</evidence>
<accession>A0A6L8LIR1</accession>
<reference evidence="1 2" key="1">
    <citation type="submission" date="2020-01" db="EMBL/GenBank/DDBJ databases">
        <authorList>
            <person name="Chen S."/>
        </authorList>
    </citation>
    <scope>NUCLEOTIDE SEQUENCE [LARGE SCALE GENOMIC DNA]</scope>
    <source>
        <strain evidence="1 2">GS-10</strain>
    </source>
</reference>
<dbReference type="Gene3D" id="3.40.50.11350">
    <property type="match status" value="1"/>
</dbReference>
<evidence type="ECO:0000313" key="1">
    <source>
        <dbReference type="EMBL" id="MYM55834.1"/>
    </source>
</evidence>
<gene>
    <name evidence="1" type="ORF">GR167_11015</name>
</gene>
<dbReference type="EMBL" id="WWEN01000004">
    <property type="protein sequence ID" value="MYM55834.1"/>
    <property type="molecule type" value="Genomic_DNA"/>
</dbReference>
<organism evidence="1 2">
    <name type="scientific">Thalassovita mangrovi</name>
    <dbReference type="NCBI Taxonomy" id="2692236"/>
    <lineage>
        <taxon>Bacteria</taxon>
        <taxon>Pseudomonadati</taxon>
        <taxon>Pseudomonadota</taxon>
        <taxon>Alphaproteobacteria</taxon>
        <taxon>Rhodobacterales</taxon>
        <taxon>Roseobacteraceae</taxon>
        <taxon>Thalassovita</taxon>
    </lineage>
</organism>
<dbReference type="Proteomes" id="UP000479043">
    <property type="component" value="Unassembled WGS sequence"/>
</dbReference>
<comment type="caution">
    <text evidence="1">The sequence shown here is derived from an EMBL/GenBank/DDBJ whole genome shotgun (WGS) entry which is preliminary data.</text>
</comment>
<protein>
    <submittedName>
        <fullName evidence="1">Uncharacterized protein</fullName>
    </submittedName>
</protein>
<dbReference type="RefSeq" id="WP_160973546.1">
    <property type="nucleotide sequence ID" value="NZ_WWEN01000004.1"/>
</dbReference>
<sequence>MNAVIMFSANRIIGGKRGKVGGFADRLKGVVTCYILSILTGRDFLIDWDHPAEISDFFTPNTVNWKYGKERVPTDANTQVFDFIDPALRPDQAEKLDLLLKTLEDKTEFSRVYGQSEILKFYANFFDVGYFTHFEKVLKRELEIENFSNEDVFHVCFKRLFKFACPESVKNEFQQFQEFRTANKKVVGIQFRTGGSGNWEDPNLDQPENIRQAARALRKKHSGFFKRKPAIFLTSDAPAAKEIFRDEIGKSFRVFSFNEVPIHFERSESPASREFGMVVLEFNCLTLCDDLIVGHGGFGVAAGYSQGFEPQRYWDILGIDAPENDL</sequence>